<proteinExistence type="predicted"/>
<gene>
    <name evidence="1" type="ORF">HP438_03245</name>
</gene>
<keyword evidence="2" id="KW-1185">Reference proteome</keyword>
<sequence length="58" mass="6766">MARNTGTPPPFETVDICFRNKVVVRGISPKRWRWTLNDPAYPPNYDFDIIDWQLTAKG</sequence>
<reference evidence="1 2" key="1">
    <citation type="submission" date="2020-05" db="EMBL/GenBank/DDBJ databases">
        <title>Genome Sequencing of Type Strains.</title>
        <authorList>
            <person name="Lemaire J.F."/>
            <person name="Inderbitzin P."/>
            <person name="Gregorio O.A."/>
            <person name="Collins S.B."/>
            <person name="Wespe N."/>
            <person name="Knight-Connoni V."/>
        </authorList>
    </citation>
    <scope>NUCLEOTIDE SEQUENCE [LARGE SCALE GENOMIC DNA]</scope>
    <source>
        <strain evidence="1 2">DSM 100049</strain>
    </source>
</reference>
<comment type="caution">
    <text evidence="1">The sequence shown here is derived from an EMBL/GenBank/DDBJ whole genome shotgun (WGS) entry which is preliminary data.</text>
</comment>
<protein>
    <submittedName>
        <fullName evidence="1">Uncharacterized protein</fullName>
    </submittedName>
</protein>
<organism evidence="1 2">
    <name type="scientific">Sphingomonas zeae</name>
    <dbReference type="NCBI Taxonomy" id="1646122"/>
    <lineage>
        <taxon>Bacteria</taxon>
        <taxon>Pseudomonadati</taxon>
        <taxon>Pseudomonadota</taxon>
        <taxon>Alphaproteobacteria</taxon>
        <taxon>Sphingomonadales</taxon>
        <taxon>Sphingomonadaceae</taxon>
        <taxon>Sphingomonas</taxon>
    </lineage>
</organism>
<dbReference type="RefSeq" id="WP_175310771.1">
    <property type="nucleotide sequence ID" value="NZ_CBCRYR010000030.1"/>
</dbReference>
<dbReference type="Proteomes" id="UP000536441">
    <property type="component" value="Unassembled WGS sequence"/>
</dbReference>
<name>A0A7Y6B3Q1_9SPHN</name>
<dbReference type="EMBL" id="JABMCH010000050">
    <property type="protein sequence ID" value="NUU45991.1"/>
    <property type="molecule type" value="Genomic_DNA"/>
</dbReference>
<evidence type="ECO:0000313" key="2">
    <source>
        <dbReference type="Proteomes" id="UP000536441"/>
    </source>
</evidence>
<accession>A0A7Y6B3Q1</accession>
<dbReference type="AlphaFoldDB" id="A0A7Y6B3Q1"/>
<evidence type="ECO:0000313" key="1">
    <source>
        <dbReference type="EMBL" id="NUU45991.1"/>
    </source>
</evidence>